<dbReference type="Proteomes" id="UP000001646">
    <property type="component" value="Chromosome 1"/>
</dbReference>
<dbReference type="PANTHER" id="PTHR16039:SF1">
    <property type="entry name" value="HAUS AUGMIN-LIKE COMPLEX SUBUNIT 2"/>
    <property type="match status" value="1"/>
</dbReference>
<reference evidence="2 3" key="1">
    <citation type="submission" date="2009-12" db="EMBL/GenBank/DDBJ databases">
        <title>The Genome Sequence of Anolis carolinensis (Green Anole Lizard).</title>
        <authorList>
            <consortium name="The Genome Sequencing Platform"/>
            <person name="Di Palma F."/>
            <person name="Alfoldi J."/>
            <person name="Heiman D."/>
            <person name="Young S."/>
            <person name="Grabherr M."/>
            <person name="Johnson J."/>
            <person name="Lander E.S."/>
            <person name="Lindblad-Toh K."/>
        </authorList>
    </citation>
    <scope>NUCLEOTIDE SEQUENCE [LARGE SCALE GENOMIC DNA]</scope>
    <source>
        <strain evidence="2 3">JBL SC #1</strain>
    </source>
</reference>
<dbReference type="PANTHER" id="PTHR16039">
    <property type="entry name" value="HAUS AUGMIN-LIKE COMPLEX SUBUNIT 2"/>
    <property type="match status" value="1"/>
</dbReference>
<evidence type="ECO:0000313" key="3">
    <source>
        <dbReference type="Proteomes" id="UP000001646"/>
    </source>
</evidence>
<dbReference type="InterPro" id="IPR028346">
    <property type="entry name" value="HAUS2"/>
</dbReference>
<protein>
    <submittedName>
        <fullName evidence="2">HAUS augmin like complex subunit 2</fullName>
    </submittedName>
</protein>
<dbReference type="AlphaFoldDB" id="A0A803SW44"/>
<dbReference type="PRINTS" id="PR02088">
    <property type="entry name" value="HAUSAUGMINL2"/>
</dbReference>
<evidence type="ECO:0000313" key="2">
    <source>
        <dbReference type="Ensembl" id="ENSACAP00000027184.1"/>
    </source>
</evidence>
<organism evidence="2 3">
    <name type="scientific">Anolis carolinensis</name>
    <name type="common">Green anole</name>
    <name type="synonym">American chameleon</name>
    <dbReference type="NCBI Taxonomy" id="28377"/>
    <lineage>
        <taxon>Eukaryota</taxon>
        <taxon>Metazoa</taxon>
        <taxon>Chordata</taxon>
        <taxon>Craniata</taxon>
        <taxon>Vertebrata</taxon>
        <taxon>Euteleostomi</taxon>
        <taxon>Lepidosauria</taxon>
        <taxon>Squamata</taxon>
        <taxon>Bifurcata</taxon>
        <taxon>Unidentata</taxon>
        <taxon>Episquamata</taxon>
        <taxon>Toxicofera</taxon>
        <taxon>Iguania</taxon>
        <taxon>Dactyloidae</taxon>
        <taxon>Anolis</taxon>
    </lineage>
</organism>
<feature type="coiled-coil region" evidence="1">
    <location>
        <begin position="68"/>
        <end position="134"/>
    </location>
</feature>
<name>A0A803SW44_ANOCA</name>
<dbReference type="GO" id="GO:0051225">
    <property type="term" value="P:spindle assembly"/>
    <property type="evidence" value="ECO:0000318"/>
    <property type="project" value="GO_Central"/>
</dbReference>
<dbReference type="InterPro" id="IPR026242">
    <property type="entry name" value="HAUS2_metazoa"/>
</dbReference>
<dbReference type="InParanoid" id="A0A803SW44"/>
<reference evidence="2" key="3">
    <citation type="submission" date="2025-09" db="UniProtKB">
        <authorList>
            <consortium name="Ensembl"/>
        </authorList>
    </citation>
    <scope>IDENTIFICATION</scope>
</reference>
<keyword evidence="3" id="KW-1185">Reference proteome</keyword>
<reference evidence="2" key="2">
    <citation type="submission" date="2025-08" db="UniProtKB">
        <authorList>
            <consortium name="Ensembl"/>
        </authorList>
    </citation>
    <scope>IDENTIFICATION</scope>
</reference>
<dbReference type="Pfam" id="PF15003">
    <property type="entry name" value="HAUS2"/>
    <property type="match status" value="1"/>
</dbReference>
<dbReference type="GeneTree" id="ENSGT00390000004927"/>
<dbReference type="Ensembl" id="ENSACAT00000053715.1">
    <property type="protein sequence ID" value="ENSACAP00000027184.1"/>
    <property type="gene ID" value="ENSACAG00000044949.1"/>
</dbReference>
<dbReference type="GO" id="GO:0007020">
    <property type="term" value="P:microtubule nucleation"/>
    <property type="evidence" value="ECO:0000318"/>
    <property type="project" value="GO_Central"/>
</dbReference>
<accession>A0A803SW44</accession>
<proteinExistence type="predicted"/>
<evidence type="ECO:0000256" key="1">
    <source>
        <dbReference type="SAM" id="Coils"/>
    </source>
</evidence>
<dbReference type="GO" id="GO:0070652">
    <property type="term" value="C:HAUS complex"/>
    <property type="evidence" value="ECO:0000318"/>
    <property type="project" value="GO_Central"/>
</dbReference>
<dbReference type="GO" id="GO:1990498">
    <property type="term" value="C:mitotic spindle microtubule"/>
    <property type="evidence" value="ECO:0000318"/>
    <property type="project" value="GO_Central"/>
</dbReference>
<dbReference type="GO" id="GO:0005813">
    <property type="term" value="C:centrosome"/>
    <property type="evidence" value="ECO:0000318"/>
    <property type="project" value="GO_Central"/>
</dbReference>
<gene>
    <name evidence="2" type="primary">HAUS2</name>
</gene>
<sequence length="241" mass="27078">MAAWGLLRKQRRAPLEERRTVCGTAGSNPWDPVQVTAAGLMLSRGLSSGALSQDTLDRCPKPAPCFVRFSETEQIANLQAEISQLNLEIEILKMEKDTADITNPFYLTQKSQALQAMNRHLEAVLKDKRALRQRLVKPLYEESLPIEAVFHRYVVEVLGLAMAFIEKLESHLATVRSIPDLPVAIKNMDSALAKMDLLVAETEDLANQILEWKEKQKETLNNSQTTAESDSWFRISSSISQ</sequence>
<dbReference type="GO" id="GO:0007098">
    <property type="term" value="P:centrosome cycle"/>
    <property type="evidence" value="ECO:0000318"/>
    <property type="project" value="GO_Central"/>
</dbReference>
<keyword evidence="1" id="KW-0175">Coiled coil</keyword>